<evidence type="ECO:0000256" key="6">
    <source>
        <dbReference type="ARBA" id="ARBA00022840"/>
    </source>
</evidence>
<protein>
    <recommendedName>
        <fullName evidence="1">non-specific serine/threonine protein kinase</fullName>
        <ecNumber evidence="1">2.7.11.1</ecNumber>
    </recommendedName>
</protein>
<gene>
    <name evidence="10" type="ORF">MW046_05650</name>
</gene>
<dbReference type="KEGG" id="haad:MW046_05650"/>
<dbReference type="AlphaFoldDB" id="A0A8U0A3Y5"/>
<evidence type="ECO:0000256" key="4">
    <source>
        <dbReference type="ARBA" id="ARBA00022741"/>
    </source>
</evidence>
<evidence type="ECO:0000256" key="5">
    <source>
        <dbReference type="ARBA" id="ARBA00022777"/>
    </source>
</evidence>
<evidence type="ECO:0000256" key="7">
    <source>
        <dbReference type="ARBA" id="ARBA00047899"/>
    </source>
</evidence>
<dbReference type="InterPro" id="IPR018934">
    <property type="entry name" value="RIO_dom"/>
</dbReference>
<dbReference type="Proteomes" id="UP000831768">
    <property type="component" value="Chromosome"/>
</dbReference>
<evidence type="ECO:0000313" key="11">
    <source>
        <dbReference type="Proteomes" id="UP000831768"/>
    </source>
</evidence>
<dbReference type="InterPro" id="IPR011009">
    <property type="entry name" value="Kinase-like_dom_sf"/>
</dbReference>
<dbReference type="SUPFAM" id="SSF56112">
    <property type="entry name" value="Protein kinase-like (PK-like)"/>
    <property type="match status" value="1"/>
</dbReference>
<dbReference type="RefSeq" id="WP_247994583.1">
    <property type="nucleotide sequence ID" value="NZ_CP096019.1"/>
</dbReference>
<evidence type="ECO:0000313" key="10">
    <source>
        <dbReference type="EMBL" id="UPM43925.1"/>
    </source>
</evidence>
<sequence>MVIRRLIRGSIEWDRLESVMLEVAHRYEEETLRIEFLEADNWLSVPCAVNDRWFVKVISNQHALVHTFITTGRNLGALSSGRMGFFEHVQTPVEMARQELRATRTMRDIGINVPEPIEAFEHDGLGVFVVEYLNEFRTLSDLTDDAVEEFVPDLFASLARVHDVGLAHGDLRAANVLISDGELYLIDATNVRNGAVSAARAYDLACALAALEPHVGARVAVDAAFQQYTAADLLAARDFLDFVNMRPDHHFDAAGTKGEIEKYAAQSDTES</sequence>
<evidence type="ECO:0000256" key="3">
    <source>
        <dbReference type="ARBA" id="ARBA00022679"/>
    </source>
</evidence>
<keyword evidence="6" id="KW-0067">ATP-binding</keyword>
<evidence type="ECO:0000256" key="2">
    <source>
        <dbReference type="ARBA" id="ARBA00022527"/>
    </source>
</evidence>
<keyword evidence="3" id="KW-0808">Transferase</keyword>
<reference evidence="10" key="1">
    <citation type="submission" date="2022-04" db="EMBL/GenBank/DDBJ databases">
        <title>Halocatena sp. nov., isolated from a salt lake.</title>
        <authorList>
            <person name="Cui H.-L."/>
        </authorList>
    </citation>
    <scope>NUCLEOTIDE SEQUENCE</scope>
    <source>
        <strain evidence="10">AD-1</strain>
    </source>
</reference>
<evidence type="ECO:0000256" key="8">
    <source>
        <dbReference type="ARBA" id="ARBA00048679"/>
    </source>
</evidence>
<comment type="catalytic activity">
    <reaction evidence="7">
        <text>L-threonyl-[protein] + ATP = O-phospho-L-threonyl-[protein] + ADP + H(+)</text>
        <dbReference type="Rhea" id="RHEA:46608"/>
        <dbReference type="Rhea" id="RHEA-COMP:11060"/>
        <dbReference type="Rhea" id="RHEA-COMP:11605"/>
        <dbReference type="ChEBI" id="CHEBI:15378"/>
        <dbReference type="ChEBI" id="CHEBI:30013"/>
        <dbReference type="ChEBI" id="CHEBI:30616"/>
        <dbReference type="ChEBI" id="CHEBI:61977"/>
        <dbReference type="ChEBI" id="CHEBI:456216"/>
        <dbReference type="EC" id="2.7.11.1"/>
    </reaction>
</comment>
<dbReference type="Pfam" id="PF01163">
    <property type="entry name" value="RIO1"/>
    <property type="match status" value="1"/>
</dbReference>
<accession>A0A8U0A3Y5</accession>
<dbReference type="GeneID" id="71927511"/>
<keyword evidence="5" id="KW-0418">Kinase</keyword>
<name>A0A8U0A3Y5_9EURY</name>
<keyword evidence="11" id="KW-1185">Reference proteome</keyword>
<dbReference type="EC" id="2.7.11.1" evidence="1"/>
<dbReference type="GO" id="GO:0004674">
    <property type="term" value="F:protein serine/threonine kinase activity"/>
    <property type="evidence" value="ECO:0007669"/>
    <property type="project" value="UniProtKB-KW"/>
</dbReference>
<proteinExistence type="predicted"/>
<comment type="catalytic activity">
    <reaction evidence="8">
        <text>L-seryl-[protein] + ATP = O-phospho-L-seryl-[protein] + ADP + H(+)</text>
        <dbReference type="Rhea" id="RHEA:17989"/>
        <dbReference type="Rhea" id="RHEA-COMP:9863"/>
        <dbReference type="Rhea" id="RHEA-COMP:11604"/>
        <dbReference type="ChEBI" id="CHEBI:15378"/>
        <dbReference type="ChEBI" id="CHEBI:29999"/>
        <dbReference type="ChEBI" id="CHEBI:30616"/>
        <dbReference type="ChEBI" id="CHEBI:83421"/>
        <dbReference type="ChEBI" id="CHEBI:456216"/>
        <dbReference type="EC" id="2.7.11.1"/>
    </reaction>
</comment>
<feature type="domain" description="RIO-type" evidence="9">
    <location>
        <begin position="94"/>
        <end position="188"/>
    </location>
</feature>
<dbReference type="EMBL" id="CP096019">
    <property type="protein sequence ID" value="UPM43925.1"/>
    <property type="molecule type" value="Genomic_DNA"/>
</dbReference>
<keyword evidence="2" id="KW-0723">Serine/threonine-protein kinase</keyword>
<organism evidence="10 11">
    <name type="scientific">Halocatena salina</name>
    <dbReference type="NCBI Taxonomy" id="2934340"/>
    <lineage>
        <taxon>Archaea</taxon>
        <taxon>Methanobacteriati</taxon>
        <taxon>Methanobacteriota</taxon>
        <taxon>Stenosarchaea group</taxon>
        <taxon>Halobacteria</taxon>
        <taxon>Halobacteriales</taxon>
        <taxon>Natronomonadaceae</taxon>
        <taxon>Halocatena</taxon>
    </lineage>
</organism>
<evidence type="ECO:0000259" key="9">
    <source>
        <dbReference type="Pfam" id="PF01163"/>
    </source>
</evidence>
<evidence type="ECO:0000256" key="1">
    <source>
        <dbReference type="ARBA" id="ARBA00012513"/>
    </source>
</evidence>
<keyword evidence="4" id="KW-0547">Nucleotide-binding</keyword>
<dbReference type="GO" id="GO:0005524">
    <property type="term" value="F:ATP binding"/>
    <property type="evidence" value="ECO:0007669"/>
    <property type="project" value="UniProtKB-KW"/>
</dbReference>
<dbReference type="Gene3D" id="1.10.510.10">
    <property type="entry name" value="Transferase(Phosphotransferase) domain 1"/>
    <property type="match status" value="1"/>
</dbReference>